<organism evidence="3 4">
    <name type="scientific">Litorihabitans aurantiacus</name>
    <dbReference type="NCBI Taxonomy" id="1930061"/>
    <lineage>
        <taxon>Bacteria</taxon>
        <taxon>Bacillati</taxon>
        <taxon>Actinomycetota</taxon>
        <taxon>Actinomycetes</taxon>
        <taxon>Micrococcales</taxon>
        <taxon>Beutenbergiaceae</taxon>
        <taxon>Litorihabitans</taxon>
    </lineage>
</organism>
<keyword evidence="4" id="KW-1185">Reference proteome</keyword>
<evidence type="ECO:0000313" key="3">
    <source>
        <dbReference type="EMBL" id="GMA33733.1"/>
    </source>
</evidence>
<protein>
    <submittedName>
        <fullName evidence="3">Uncharacterized protein</fullName>
    </submittedName>
</protein>
<dbReference type="EMBL" id="BSUM01000004">
    <property type="protein sequence ID" value="GMA33733.1"/>
    <property type="molecule type" value="Genomic_DNA"/>
</dbReference>
<sequence>MTVALDERARLLSSRECLGVPNALRLQELSRFEPALLPRYHQDDRGWSNRTRGFHQLAKPGAYGHIHTWHGRDDWLDVVVPLVCQLRREVLRKHSVGLDFMLRWAAAKSAYAHRRTGRRCIVRPKILAGTLSCEERQVKRANAAARELGLEVVVLRGRMLNQEESYACRRRGSRQRGLASEVALTVPPAARAAIAQARASRSSQVSTNGASCPCSVDSDTPTSGHLRDHLPHLRRHHPCACGTKKDGAARRSPDRRGRRTSEVLRLAQEVTRVIPWLRGESPRRLLGALRPFSVSSAPWTAADIQFAMGAQAHRAGRRAYLTRYQTKVPWALLRHVLAQIDPYADHPRLPEIEENRWTQRIDADPCDTPDCDGHGWHNTSAGATPCPAAR</sequence>
<comment type="caution">
    <text evidence="3">The sequence shown here is derived from an EMBL/GenBank/DDBJ whole genome shotgun (WGS) entry which is preliminary data.</text>
</comment>
<reference evidence="3" key="1">
    <citation type="journal article" date="2014" name="Int. J. Syst. Evol. Microbiol.">
        <title>Complete genome sequence of Corynebacterium casei LMG S-19264T (=DSM 44701T), isolated from a smear-ripened cheese.</title>
        <authorList>
            <consortium name="US DOE Joint Genome Institute (JGI-PGF)"/>
            <person name="Walter F."/>
            <person name="Albersmeier A."/>
            <person name="Kalinowski J."/>
            <person name="Ruckert C."/>
        </authorList>
    </citation>
    <scope>NUCLEOTIDE SEQUENCE</scope>
    <source>
        <strain evidence="3">NBRC 112290</strain>
    </source>
</reference>
<reference evidence="3" key="2">
    <citation type="submission" date="2023-02" db="EMBL/GenBank/DDBJ databases">
        <authorList>
            <person name="Sun Q."/>
            <person name="Mori K."/>
        </authorList>
    </citation>
    <scope>NUCLEOTIDE SEQUENCE</scope>
    <source>
        <strain evidence="3">NBRC 112290</strain>
    </source>
</reference>
<evidence type="ECO:0000313" key="2">
    <source>
        <dbReference type="EMBL" id="GMA33664.1"/>
    </source>
</evidence>
<accession>A0AA37XHC9</accession>
<evidence type="ECO:0000256" key="1">
    <source>
        <dbReference type="SAM" id="MobiDB-lite"/>
    </source>
</evidence>
<dbReference type="AlphaFoldDB" id="A0AA37XHC9"/>
<dbReference type="Proteomes" id="UP001157161">
    <property type="component" value="Unassembled WGS sequence"/>
</dbReference>
<feature type="region of interest" description="Disordered" evidence="1">
    <location>
        <begin position="236"/>
        <end position="260"/>
    </location>
</feature>
<name>A0AA37XHC9_9MICO</name>
<proteinExistence type="predicted"/>
<gene>
    <name evidence="2" type="ORF">GCM10025875_36560</name>
    <name evidence="3" type="ORF">GCM10025875_37250</name>
</gene>
<feature type="compositionally biased region" description="Basic and acidic residues" evidence="1">
    <location>
        <begin position="243"/>
        <end position="260"/>
    </location>
</feature>
<dbReference type="EMBL" id="BSUM01000003">
    <property type="protein sequence ID" value="GMA33664.1"/>
    <property type="molecule type" value="Genomic_DNA"/>
</dbReference>
<evidence type="ECO:0000313" key="4">
    <source>
        <dbReference type="Proteomes" id="UP001157161"/>
    </source>
</evidence>